<protein>
    <submittedName>
        <fullName evidence="1">Uncharacterized protein</fullName>
    </submittedName>
</protein>
<accession>A0ACC0UIY0</accession>
<evidence type="ECO:0000313" key="1">
    <source>
        <dbReference type="EMBL" id="KAI9510797.1"/>
    </source>
</evidence>
<comment type="caution">
    <text evidence="1">The sequence shown here is derived from an EMBL/GenBank/DDBJ whole genome shotgun (WGS) entry which is preliminary data.</text>
</comment>
<sequence>MANDDSSGLNDYYTLLQITRSASPSTTKAAYHRALLRLHPDKLQQRAEDSAQLADVGLLHDAFLTLSSTILRTTYNAQGELSRIGPRPAQVVSLEWFDRSEEDGSHGAISTWTFPCRCGGKYEVTEDGLERGLHLVGCRSCSEVIWVGYEMVTEVDGGNAG</sequence>
<name>A0ACC0UIY0_9AGAM</name>
<proteinExistence type="predicted"/>
<keyword evidence="2" id="KW-1185">Reference proteome</keyword>
<reference evidence="1" key="1">
    <citation type="submission" date="2021-03" db="EMBL/GenBank/DDBJ databases">
        <title>Evolutionary priming and transition to the ectomycorrhizal habit in an iconic lineage of mushroom-forming fungi: is preadaptation a requirement?</title>
        <authorList>
            <consortium name="DOE Joint Genome Institute"/>
            <person name="Looney B.P."/>
            <person name="Miyauchi S."/>
            <person name="Morin E."/>
            <person name="Drula E."/>
            <person name="Courty P.E."/>
            <person name="Chicoki N."/>
            <person name="Fauchery L."/>
            <person name="Kohler A."/>
            <person name="Kuo A."/>
            <person name="LaButti K."/>
            <person name="Pangilinan J."/>
            <person name="Lipzen A."/>
            <person name="Riley R."/>
            <person name="Andreopoulos W."/>
            <person name="He G."/>
            <person name="Johnson J."/>
            <person name="Barry K.W."/>
            <person name="Grigoriev I.V."/>
            <person name="Nagy L."/>
            <person name="Hibbett D."/>
            <person name="Henrissat B."/>
            <person name="Matheny P.B."/>
            <person name="Labbe J."/>
            <person name="Martin A.F."/>
        </authorList>
    </citation>
    <scope>NUCLEOTIDE SEQUENCE</scope>
    <source>
        <strain evidence="1">BPL698</strain>
    </source>
</reference>
<gene>
    <name evidence="1" type="ORF">F5148DRAFT_510782</name>
</gene>
<dbReference type="Proteomes" id="UP001207468">
    <property type="component" value="Unassembled WGS sequence"/>
</dbReference>
<organism evidence="1 2">
    <name type="scientific">Russula earlei</name>
    <dbReference type="NCBI Taxonomy" id="71964"/>
    <lineage>
        <taxon>Eukaryota</taxon>
        <taxon>Fungi</taxon>
        <taxon>Dikarya</taxon>
        <taxon>Basidiomycota</taxon>
        <taxon>Agaricomycotina</taxon>
        <taxon>Agaricomycetes</taxon>
        <taxon>Russulales</taxon>
        <taxon>Russulaceae</taxon>
        <taxon>Russula</taxon>
    </lineage>
</organism>
<evidence type="ECO:0000313" key="2">
    <source>
        <dbReference type="Proteomes" id="UP001207468"/>
    </source>
</evidence>
<dbReference type="EMBL" id="JAGFNK010000034">
    <property type="protein sequence ID" value="KAI9510797.1"/>
    <property type="molecule type" value="Genomic_DNA"/>
</dbReference>